<dbReference type="InterPro" id="IPR041492">
    <property type="entry name" value="HAD_2"/>
</dbReference>
<keyword evidence="9 10" id="KW-0119">Carbohydrate metabolism</keyword>
<dbReference type="HAMAP" id="MF_00495">
    <property type="entry name" value="GPH_hydrolase_bact"/>
    <property type="match status" value="1"/>
</dbReference>
<protein>
    <recommendedName>
        <fullName evidence="5 10">Phosphoglycolate phosphatase</fullName>
        <shortName evidence="10">PGP</shortName>
        <shortName evidence="10">PGPase</shortName>
        <ecNumber evidence="5 10">3.1.3.18</ecNumber>
    </recommendedName>
</protein>
<evidence type="ECO:0000256" key="2">
    <source>
        <dbReference type="ARBA" id="ARBA00001946"/>
    </source>
</evidence>
<dbReference type="InterPro" id="IPR050155">
    <property type="entry name" value="HAD-like_hydrolase_sf"/>
</dbReference>
<feature type="binding site" evidence="10">
    <location>
        <position position="174"/>
    </location>
    <ligand>
        <name>Mg(2+)</name>
        <dbReference type="ChEBI" id="CHEBI:18420"/>
    </ligand>
</feature>
<evidence type="ECO:0000256" key="7">
    <source>
        <dbReference type="ARBA" id="ARBA00022801"/>
    </source>
</evidence>
<dbReference type="GO" id="GO:0008967">
    <property type="term" value="F:phosphoglycolate phosphatase activity"/>
    <property type="evidence" value="ECO:0007669"/>
    <property type="project" value="UniProtKB-UniRule"/>
</dbReference>
<dbReference type="EMBL" id="JACBZF010000005">
    <property type="protein sequence ID" value="NYH96545.1"/>
    <property type="molecule type" value="Genomic_DNA"/>
</dbReference>
<comment type="catalytic activity">
    <reaction evidence="1 10">
        <text>2-phosphoglycolate + H2O = glycolate + phosphate</text>
        <dbReference type="Rhea" id="RHEA:14369"/>
        <dbReference type="ChEBI" id="CHEBI:15377"/>
        <dbReference type="ChEBI" id="CHEBI:29805"/>
        <dbReference type="ChEBI" id="CHEBI:43474"/>
        <dbReference type="ChEBI" id="CHEBI:58033"/>
        <dbReference type="EC" id="3.1.3.18"/>
    </reaction>
</comment>
<dbReference type="InterPro" id="IPR037512">
    <property type="entry name" value="PGPase_prok"/>
</dbReference>
<dbReference type="Proteomes" id="UP000522081">
    <property type="component" value="Unassembled WGS sequence"/>
</dbReference>
<dbReference type="SFLD" id="SFLDG01129">
    <property type="entry name" value="C1.5:_HAD__Beta-PGM__Phosphata"/>
    <property type="match status" value="1"/>
</dbReference>
<dbReference type="PANTHER" id="PTHR43434:SF1">
    <property type="entry name" value="PHOSPHOGLYCOLATE PHOSPHATASE"/>
    <property type="match status" value="1"/>
</dbReference>
<comment type="pathway">
    <text evidence="3 10">Organic acid metabolism; glycolate biosynthesis; glycolate from 2-phosphoglycolate: step 1/1.</text>
</comment>
<gene>
    <name evidence="11" type="ORF">FHS75_002884</name>
</gene>
<dbReference type="InterPro" id="IPR036412">
    <property type="entry name" value="HAD-like_sf"/>
</dbReference>
<evidence type="ECO:0000256" key="4">
    <source>
        <dbReference type="ARBA" id="ARBA00006171"/>
    </source>
</evidence>
<dbReference type="InterPro" id="IPR023198">
    <property type="entry name" value="PGP-like_dom2"/>
</dbReference>
<feature type="binding site" evidence="10">
    <location>
        <position position="14"/>
    </location>
    <ligand>
        <name>Mg(2+)</name>
        <dbReference type="ChEBI" id="CHEBI:18420"/>
    </ligand>
</feature>
<comment type="cofactor">
    <cofactor evidence="2 10">
        <name>Mg(2+)</name>
        <dbReference type="ChEBI" id="CHEBI:18420"/>
    </cofactor>
</comment>
<dbReference type="EC" id="3.1.3.18" evidence="5 10"/>
<dbReference type="UniPathway" id="UPA00865">
    <property type="reaction ID" value="UER00834"/>
</dbReference>
<accession>A0A7Z0BWM6</accession>
<sequence>MNDFPFDIVGFDLDGTLLDTHGDLADALNHAMAKAGRPPVPHAETRDLIGGGSKKMLGRALDLTGGRPSDAEFGRLHAALLDHYSRNIANHTKPFPGAVAALDALQERGVRLAVVTNKYERFAREVLGTLGLAERFFVILGGDTLGPERSKPSPDLLIEMTERGGSANCAYVGDTTYDTQAARAAGMPCVAVRFGFCDREPEQLGADALIDHFDDLIPALASLSR</sequence>
<evidence type="ECO:0000256" key="1">
    <source>
        <dbReference type="ARBA" id="ARBA00000830"/>
    </source>
</evidence>
<reference evidence="11 12" key="1">
    <citation type="submission" date="2020-07" db="EMBL/GenBank/DDBJ databases">
        <title>Genomic Encyclopedia of Type Strains, Phase IV (KMG-IV): sequencing the most valuable type-strain genomes for metagenomic binning, comparative biology and taxonomic classification.</title>
        <authorList>
            <person name="Goeker M."/>
        </authorList>
    </citation>
    <scope>NUCLEOTIDE SEQUENCE [LARGE SCALE GENOMIC DNA]</scope>
    <source>
        <strain evidence="11 12">DSM 29043</strain>
    </source>
</reference>
<dbReference type="InterPro" id="IPR023214">
    <property type="entry name" value="HAD_sf"/>
</dbReference>
<feature type="active site" description="Nucleophile" evidence="10">
    <location>
        <position position="12"/>
    </location>
</feature>
<dbReference type="Pfam" id="PF13419">
    <property type="entry name" value="HAD_2"/>
    <property type="match status" value="1"/>
</dbReference>
<name>A0A7Z0BWM6_9SPHN</name>
<comment type="function">
    <text evidence="10">Specifically catalyzes the dephosphorylation of 2-phosphoglycolate. Is involved in the dissimilation of the intracellular 2-phosphoglycolate formed during the DNA repair of 3'-phosphoglycolate ends, a major class of DNA lesions induced by oxidative stress.</text>
</comment>
<evidence type="ECO:0000256" key="6">
    <source>
        <dbReference type="ARBA" id="ARBA00022723"/>
    </source>
</evidence>
<keyword evidence="7 10" id="KW-0378">Hydrolase</keyword>
<evidence type="ECO:0000256" key="8">
    <source>
        <dbReference type="ARBA" id="ARBA00022842"/>
    </source>
</evidence>
<dbReference type="AlphaFoldDB" id="A0A7Z0BWM6"/>
<dbReference type="GO" id="GO:0006281">
    <property type="term" value="P:DNA repair"/>
    <property type="evidence" value="ECO:0007669"/>
    <property type="project" value="TreeGrafter"/>
</dbReference>
<dbReference type="GO" id="GO:0005975">
    <property type="term" value="P:carbohydrate metabolic process"/>
    <property type="evidence" value="ECO:0007669"/>
    <property type="project" value="InterPro"/>
</dbReference>
<proteinExistence type="inferred from homology"/>
<feature type="binding site" evidence="10">
    <location>
        <position position="12"/>
    </location>
    <ligand>
        <name>Mg(2+)</name>
        <dbReference type="ChEBI" id="CHEBI:18420"/>
    </ligand>
</feature>
<dbReference type="GO" id="GO:0046872">
    <property type="term" value="F:metal ion binding"/>
    <property type="evidence" value="ECO:0007669"/>
    <property type="project" value="UniProtKB-KW"/>
</dbReference>
<evidence type="ECO:0000256" key="9">
    <source>
        <dbReference type="ARBA" id="ARBA00023277"/>
    </source>
</evidence>
<evidence type="ECO:0000256" key="5">
    <source>
        <dbReference type="ARBA" id="ARBA00013078"/>
    </source>
</evidence>
<dbReference type="Gene3D" id="1.10.150.240">
    <property type="entry name" value="Putative phosphatase, domain 2"/>
    <property type="match status" value="1"/>
</dbReference>
<keyword evidence="12" id="KW-1185">Reference proteome</keyword>
<evidence type="ECO:0000256" key="10">
    <source>
        <dbReference type="HAMAP-Rule" id="MF_00495"/>
    </source>
</evidence>
<keyword evidence="8 10" id="KW-0460">Magnesium</keyword>
<dbReference type="GO" id="GO:0005829">
    <property type="term" value="C:cytosol"/>
    <property type="evidence" value="ECO:0007669"/>
    <property type="project" value="TreeGrafter"/>
</dbReference>
<dbReference type="InterPro" id="IPR006439">
    <property type="entry name" value="HAD-SF_hydro_IA"/>
</dbReference>
<comment type="caution">
    <text evidence="11">The sequence shown here is derived from an EMBL/GenBank/DDBJ whole genome shotgun (WGS) entry which is preliminary data.</text>
</comment>
<evidence type="ECO:0000256" key="3">
    <source>
        <dbReference type="ARBA" id="ARBA00004818"/>
    </source>
</evidence>
<dbReference type="NCBIfam" id="TIGR01549">
    <property type="entry name" value="HAD-SF-IA-v1"/>
    <property type="match status" value="1"/>
</dbReference>
<dbReference type="Gene3D" id="3.40.50.1000">
    <property type="entry name" value="HAD superfamily/HAD-like"/>
    <property type="match status" value="1"/>
</dbReference>
<comment type="similarity">
    <text evidence="4 10">Belongs to the HAD-like hydrolase superfamily. CbbY/CbbZ/Gph/YieH family.</text>
</comment>
<evidence type="ECO:0000313" key="12">
    <source>
        <dbReference type="Proteomes" id="UP000522081"/>
    </source>
</evidence>
<dbReference type="SUPFAM" id="SSF56784">
    <property type="entry name" value="HAD-like"/>
    <property type="match status" value="1"/>
</dbReference>
<organism evidence="11 12">
    <name type="scientific">Novosphingobium marinum</name>
    <dbReference type="NCBI Taxonomy" id="1514948"/>
    <lineage>
        <taxon>Bacteria</taxon>
        <taxon>Pseudomonadati</taxon>
        <taxon>Pseudomonadota</taxon>
        <taxon>Alphaproteobacteria</taxon>
        <taxon>Sphingomonadales</taxon>
        <taxon>Sphingomonadaceae</taxon>
        <taxon>Novosphingobium</taxon>
    </lineage>
</organism>
<dbReference type="GO" id="GO:0046295">
    <property type="term" value="P:glycolate biosynthetic process"/>
    <property type="evidence" value="ECO:0007669"/>
    <property type="project" value="UniProtKB-UniRule"/>
</dbReference>
<dbReference type="PANTHER" id="PTHR43434">
    <property type="entry name" value="PHOSPHOGLYCOLATE PHOSPHATASE"/>
    <property type="match status" value="1"/>
</dbReference>
<keyword evidence="6 10" id="KW-0479">Metal-binding</keyword>
<evidence type="ECO:0000313" key="11">
    <source>
        <dbReference type="EMBL" id="NYH96545.1"/>
    </source>
</evidence>
<dbReference type="RefSeq" id="WP_179408376.1">
    <property type="nucleotide sequence ID" value="NZ_BMGF01000005.1"/>
</dbReference>
<dbReference type="SFLD" id="SFLDS00003">
    <property type="entry name" value="Haloacid_Dehalogenase"/>
    <property type="match status" value="1"/>
</dbReference>
<dbReference type="SFLD" id="SFLDG01135">
    <property type="entry name" value="C1.5.6:_HAD__Beta-PGM__Phospha"/>
    <property type="match status" value="1"/>
</dbReference>